<keyword evidence="1" id="KW-1133">Transmembrane helix</keyword>
<evidence type="ECO:0000313" key="2">
    <source>
        <dbReference type="EMBL" id="MER6434436.1"/>
    </source>
</evidence>
<dbReference type="RefSeq" id="WP_352066265.1">
    <property type="nucleotide sequence ID" value="NZ_JBEPAZ010000114.1"/>
</dbReference>
<proteinExistence type="predicted"/>
<comment type="caution">
    <text evidence="2">The sequence shown here is derived from an EMBL/GenBank/DDBJ whole genome shotgun (WGS) entry which is preliminary data.</text>
</comment>
<feature type="transmembrane region" description="Helical" evidence="1">
    <location>
        <begin position="144"/>
        <end position="167"/>
    </location>
</feature>
<keyword evidence="1" id="KW-0472">Membrane</keyword>
<keyword evidence="3" id="KW-1185">Reference proteome</keyword>
<accession>A0ABV1UMI9</accession>
<name>A0ABV1UMI9_9ACTN</name>
<protein>
    <submittedName>
        <fullName evidence="2">Uncharacterized protein</fullName>
    </submittedName>
</protein>
<evidence type="ECO:0000313" key="3">
    <source>
        <dbReference type="Proteomes" id="UP001470023"/>
    </source>
</evidence>
<gene>
    <name evidence="2" type="ORF">ABT272_43475</name>
</gene>
<feature type="transmembrane region" description="Helical" evidence="1">
    <location>
        <begin position="89"/>
        <end position="106"/>
    </location>
</feature>
<keyword evidence="1" id="KW-0812">Transmembrane</keyword>
<dbReference type="EMBL" id="JBEPAZ010000114">
    <property type="protein sequence ID" value="MER6434436.1"/>
    <property type="molecule type" value="Genomic_DNA"/>
</dbReference>
<dbReference type="Proteomes" id="UP001470023">
    <property type="component" value="Unassembled WGS sequence"/>
</dbReference>
<reference evidence="2 3" key="1">
    <citation type="submission" date="2024-06" db="EMBL/GenBank/DDBJ databases">
        <title>The Natural Products Discovery Center: Release of the First 8490 Sequenced Strains for Exploring Actinobacteria Biosynthetic Diversity.</title>
        <authorList>
            <person name="Kalkreuter E."/>
            <person name="Kautsar S.A."/>
            <person name="Yang D."/>
            <person name="Bader C.D."/>
            <person name="Teijaro C.N."/>
            <person name="Fluegel L."/>
            <person name="Davis C.M."/>
            <person name="Simpson J.R."/>
            <person name="Lauterbach L."/>
            <person name="Steele A.D."/>
            <person name="Gui C."/>
            <person name="Meng S."/>
            <person name="Li G."/>
            <person name="Viehrig K."/>
            <person name="Ye F."/>
            <person name="Su P."/>
            <person name="Kiefer A.F."/>
            <person name="Nichols A."/>
            <person name="Cepeda A.J."/>
            <person name="Yan W."/>
            <person name="Fan B."/>
            <person name="Jiang Y."/>
            <person name="Adhikari A."/>
            <person name="Zheng C.-J."/>
            <person name="Schuster L."/>
            <person name="Cowan T.M."/>
            <person name="Smanski M.J."/>
            <person name="Chevrette M.G."/>
            <person name="De Carvalho L.P.S."/>
            <person name="Shen B."/>
        </authorList>
    </citation>
    <scope>NUCLEOTIDE SEQUENCE [LARGE SCALE GENOMIC DNA]</scope>
    <source>
        <strain evidence="2 3">NPDC001166</strain>
    </source>
</reference>
<feature type="transmembrane region" description="Helical" evidence="1">
    <location>
        <begin position="113"/>
        <end position="132"/>
    </location>
</feature>
<evidence type="ECO:0000256" key="1">
    <source>
        <dbReference type="SAM" id="Phobius"/>
    </source>
</evidence>
<organism evidence="2 3">
    <name type="scientific">Streptomyces sp. 900105245</name>
    <dbReference type="NCBI Taxonomy" id="3154379"/>
    <lineage>
        <taxon>Bacteria</taxon>
        <taxon>Bacillati</taxon>
        <taxon>Actinomycetota</taxon>
        <taxon>Actinomycetes</taxon>
        <taxon>Kitasatosporales</taxon>
        <taxon>Streptomycetaceae</taxon>
        <taxon>Streptomyces</taxon>
    </lineage>
</organism>
<sequence>MEGLTRGNSEEDTLSISTPVWISKFLNSLGVARISSALSGASSLVLSTEVLIMGHEWVEFKVASIADRASLPPGVADSEVMDIYTAIEFRAYIWLLLAIGMLLVSLMGRWRGAWTTASVTFLSFSVAGMVYVEVADDVQLFTKVMGVASLTFAFFGLISHWIPCLLLKRHPPERGV</sequence>